<accession>A0A9D1W5R3</accession>
<evidence type="ECO:0000313" key="4">
    <source>
        <dbReference type="Proteomes" id="UP000886780"/>
    </source>
</evidence>
<gene>
    <name evidence="3" type="ORF">IAA28_10075</name>
</gene>
<dbReference type="Proteomes" id="UP000886780">
    <property type="component" value="Unassembled WGS sequence"/>
</dbReference>
<dbReference type="InterPro" id="IPR049492">
    <property type="entry name" value="BD-FAE-like_dom"/>
</dbReference>
<name>A0A9D1W5R3_9FIRM</name>
<dbReference type="PANTHER" id="PTHR48081:SF6">
    <property type="entry name" value="PEPTIDASE S9 PROLYL OLIGOPEPTIDASE CATALYTIC DOMAIN-CONTAINING PROTEIN"/>
    <property type="match status" value="1"/>
</dbReference>
<sequence length="300" mass="32525">MRVLEIPVRPGGPGRGGGVLTCYIRDNLQFERRRLRPAVIICPGGAYAVCAEREGEPYALRFLDMGCQTFVLRYSVAPARFPQALLELAEAVAAVRERAGEWGVDPSKILVCGSSAGGHLAGCLGVHWDKEFVQSGAGRTGAEIRPDGLILCYPVVTMGRGEGAHQGSVENLLGERREDDGLRELLSLERQAGPQVPPVFLWNTLEDGTVPPENSLLLAGALMRAGVSVEYHLFPLGRHALALADETTALSSLPEGESPEGAKTGEYMDPAAAMWTELAALWIRRLSRLTFRQIHTKMLD</sequence>
<dbReference type="EMBL" id="DXEU01000183">
    <property type="protein sequence ID" value="HIX53135.1"/>
    <property type="molecule type" value="Genomic_DNA"/>
</dbReference>
<feature type="domain" description="BD-FAE-like" evidence="2">
    <location>
        <begin position="35"/>
        <end position="222"/>
    </location>
</feature>
<organism evidence="3 4">
    <name type="scientific">Candidatus Lachnoclostridium stercoripullorum</name>
    <dbReference type="NCBI Taxonomy" id="2838635"/>
    <lineage>
        <taxon>Bacteria</taxon>
        <taxon>Bacillati</taxon>
        <taxon>Bacillota</taxon>
        <taxon>Clostridia</taxon>
        <taxon>Lachnospirales</taxon>
        <taxon>Lachnospiraceae</taxon>
    </lineage>
</organism>
<dbReference type="InterPro" id="IPR029058">
    <property type="entry name" value="AB_hydrolase_fold"/>
</dbReference>
<dbReference type="InterPro" id="IPR050300">
    <property type="entry name" value="GDXG_lipolytic_enzyme"/>
</dbReference>
<evidence type="ECO:0000259" key="2">
    <source>
        <dbReference type="Pfam" id="PF20434"/>
    </source>
</evidence>
<dbReference type="SUPFAM" id="SSF53474">
    <property type="entry name" value="alpha/beta-Hydrolases"/>
    <property type="match status" value="1"/>
</dbReference>
<proteinExistence type="predicted"/>
<comment type="caution">
    <text evidence="3">The sequence shown here is derived from an EMBL/GenBank/DDBJ whole genome shotgun (WGS) entry which is preliminary data.</text>
</comment>
<dbReference type="Pfam" id="PF20434">
    <property type="entry name" value="BD-FAE"/>
    <property type="match status" value="1"/>
</dbReference>
<reference evidence="3" key="1">
    <citation type="journal article" date="2021" name="PeerJ">
        <title>Extensive microbial diversity within the chicken gut microbiome revealed by metagenomics and culture.</title>
        <authorList>
            <person name="Gilroy R."/>
            <person name="Ravi A."/>
            <person name="Getino M."/>
            <person name="Pursley I."/>
            <person name="Horton D.L."/>
            <person name="Alikhan N.F."/>
            <person name="Baker D."/>
            <person name="Gharbi K."/>
            <person name="Hall N."/>
            <person name="Watson M."/>
            <person name="Adriaenssens E.M."/>
            <person name="Foster-Nyarko E."/>
            <person name="Jarju S."/>
            <person name="Secka A."/>
            <person name="Antonio M."/>
            <person name="Oren A."/>
            <person name="Chaudhuri R.R."/>
            <person name="La Ragione R."/>
            <person name="Hildebrand F."/>
            <person name="Pallen M.J."/>
        </authorList>
    </citation>
    <scope>NUCLEOTIDE SEQUENCE</scope>
    <source>
        <strain evidence="3">ChiGjej4B4-12881</strain>
    </source>
</reference>
<dbReference type="Gene3D" id="3.40.50.1820">
    <property type="entry name" value="alpha/beta hydrolase"/>
    <property type="match status" value="1"/>
</dbReference>
<keyword evidence="1 3" id="KW-0378">Hydrolase</keyword>
<dbReference type="GO" id="GO:0016787">
    <property type="term" value="F:hydrolase activity"/>
    <property type="evidence" value="ECO:0007669"/>
    <property type="project" value="UniProtKB-KW"/>
</dbReference>
<evidence type="ECO:0000256" key="1">
    <source>
        <dbReference type="ARBA" id="ARBA00022801"/>
    </source>
</evidence>
<evidence type="ECO:0000313" key="3">
    <source>
        <dbReference type="EMBL" id="HIX53135.1"/>
    </source>
</evidence>
<protein>
    <submittedName>
        <fullName evidence="3">Alpha/beta hydrolase</fullName>
    </submittedName>
</protein>
<dbReference type="AlphaFoldDB" id="A0A9D1W5R3"/>
<reference evidence="3" key="2">
    <citation type="submission" date="2021-04" db="EMBL/GenBank/DDBJ databases">
        <authorList>
            <person name="Gilroy R."/>
        </authorList>
    </citation>
    <scope>NUCLEOTIDE SEQUENCE</scope>
    <source>
        <strain evidence="3">ChiGjej4B4-12881</strain>
    </source>
</reference>
<dbReference type="PANTHER" id="PTHR48081">
    <property type="entry name" value="AB HYDROLASE SUPERFAMILY PROTEIN C4A8.06C"/>
    <property type="match status" value="1"/>
</dbReference>